<feature type="region of interest" description="Disordered" evidence="1">
    <location>
        <begin position="1248"/>
        <end position="1269"/>
    </location>
</feature>
<sequence>MPFPYGHDTTGDSMLRRHEPSDSPLPAPQAASPTPPPAPAASPSITHASSRTHTPHTATSTTAVDDPPVEPPPRSSTSSEPPHATMEVGSRPGGPHDQHDPSQTAHQPSRPQMPSSISAPAGRLPRLLPADLSSYSDAYLPTVAIPTAATSLAELAHLIRLQGYQEQRKAHSRIRLHRWLVSSALSSRLVHCGELAYRTLVDNFRSDDKKSFGILYNALNDVRNSCDATRRYALLEPDLELGKSNKTIKIDRSPSFSTFLNEVPSKILDQLLAFISEIRTNPDFLATRIHSLSQQELTSLTSFRQALDPIDSVMAMQARGKAVGTQKPTPHGPSPVERLLSFQRHDPFAALIYTIFANSSGPDSAEDLRRTDAWATTCARLIMESKPGTEKFIKSVLDVWAGMREWPGKANLELYLMQMLQDGQFLLERAEEQSARGAAPVVPSTKDTIAADEYFDKAVKRLFEVVDDEPSAGGIPEGVLEIGNAILRKLDETKNLRKGAQNFFVSRWLFSTFLLNAIIHPEARLFPTHGIMIGHHITEHARQKILKEIAIRAQKHVLDMTYNWRQQVPILPEIRTHIESILARFKHTKTHAKPVLLPAKAITSPRETVEVQPCLVICPSDIITLVNTLFPERRPASSHLDKDTQRRPTGLASSASSMSGISVPFRNVATSAGDASSILSASASSMTSDTTSREPLLDTNLSLERHGMPLDEHHSEKIAPTEAYGRRLRMACSEMTRILGADDTSGSCHPCAERWAVLYISPDGKQLKPRMRKDSDDEDEHDEDSPDSDSSDDEGPVESLDLQSDYHQLKEAISKLVEEYEIPKELAPESESKNFSNRTSTHRRGARNGGPIRAHSEGFGSRNPYNQGQSQLTNLIANQRNLPTRHRSPQHPRSNSNPKNPEKQENSVLVTMLETAMYQCQARSDYVNAHLYFKTLQILRKLNSPSLIKNGYAALLNYFSRGPRDSLGKSANAIEEFEAWFVWLKQSQERHDAAIDEMMIGLKNLRDKMWYITDVRNSGTYEDARNVALALKIMGQPTKTLDGKPIHAHRPRNSSKSASNNFLLKTEAQIFDMMSAPYDFGGPNKLSDEQSDMTAKWLNQYGVENFCKGEERIHRFCLEIDKCVNKLVGDSIMESPVLWSSDLYKRDKEVLDSGRQKGDLFLTGVGTLSIAGDEEYETQGRPGSRSLDFAQRPSQSSLRSVSHRNGSQQSFDMSPWGRSSNDPHDYFGGTSPILSIDTNATFWSPFQTQAQSPTNATSIRPRTASSSKGTVMLKQSTTVNEDKRRFLLDLKQTLTGLLLSDLGTIVFSNGSETDAWFSGDLLEDCIQRRRDEEEERRRRKQLARKKSMKSLRKQAHIEHRNSPLETLGRTERGQAAPPIATLQHAAASESHHSAGEHSSSSDATTRSAGTSAAKKAGLLEFPYNVAFRRLLSKFATHPNPYSKLHALYELELLIIASLSSRSGRAFNNRRDTLPPVPQSPTLGAIPEYSSREPTANTNRAKTLEEAIANCEERRSYSMNQEGANSASPQPFRNGARSPVGPPSTDMIVEVIQGLFRDAGIRPKTLFRDLQYIASFVPAQMLDKTARGKAFWDVGLAALGLKQDVCRIMLEIVDDIIAKNSQRDIVLQPNSTSNPDPSQSTTAGAEQPPHSRYTLEDAARMLLITAKEGDAAAERELATMYLTSPELLHRTILPLTKPKDVFKTELLRGDRKASVEKDRDSARSDPLIMCIATHWMEWSMKGGDLLAKQYLRQRSDLESIQQR</sequence>
<dbReference type="PANTHER" id="PTHR42064:SF1">
    <property type="entry name" value="YALI0F28677P"/>
    <property type="match status" value="1"/>
</dbReference>
<feature type="compositionally biased region" description="Basic and acidic residues" evidence="1">
    <location>
        <begin position="635"/>
        <end position="646"/>
    </location>
</feature>
<feature type="region of interest" description="Disordered" evidence="1">
    <location>
        <begin position="1330"/>
        <end position="1369"/>
    </location>
</feature>
<feature type="region of interest" description="Disordered" evidence="1">
    <location>
        <begin position="1383"/>
        <end position="1409"/>
    </location>
</feature>
<dbReference type="PANTHER" id="PTHR42064">
    <property type="entry name" value="YALI0F28677P"/>
    <property type="match status" value="1"/>
</dbReference>
<organism evidence="2 3">
    <name type="scientific">Byssothecium circinans</name>
    <dbReference type="NCBI Taxonomy" id="147558"/>
    <lineage>
        <taxon>Eukaryota</taxon>
        <taxon>Fungi</taxon>
        <taxon>Dikarya</taxon>
        <taxon>Ascomycota</taxon>
        <taxon>Pezizomycotina</taxon>
        <taxon>Dothideomycetes</taxon>
        <taxon>Pleosporomycetidae</taxon>
        <taxon>Pleosporales</taxon>
        <taxon>Massarineae</taxon>
        <taxon>Massarinaceae</taxon>
        <taxon>Byssothecium</taxon>
    </lineage>
</organism>
<feature type="compositionally biased region" description="Polar residues" evidence="1">
    <location>
        <begin position="1516"/>
        <end position="1530"/>
    </location>
</feature>
<feature type="region of interest" description="Disordered" evidence="1">
    <location>
        <begin position="1466"/>
        <end position="1497"/>
    </location>
</feature>
<evidence type="ECO:0000256" key="1">
    <source>
        <dbReference type="SAM" id="MobiDB-lite"/>
    </source>
</evidence>
<feature type="region of interest" description="Disordered" evidence="1">
    <location>
        <begin position="1173"/>
        <end position="1230"/>
    </location>
</feature>
<dbReference type="Proteomes" id="UP000800035">
    <property type="component" value="Unassembled WGS sequence"/>
</dbReference>
<evidence type="ECO:0000313" key="2">
    <source>
        <dbReference type="EMBL" id="KAF1962393.1"/>
    </source>
</evidence>
<name>A0A6A5UB52_9PLEO</name>
<feature type="region of interest" description="Disordered" evidence="1">
    <location>
        <begin position="1"/>
        <end position="123"/>
    </location>
</feature>
<feature type="region of interest" description="Disordered" evidence="1">
    <location>
        <begin position="1515"/>
        <end position="1538"/>
    </location>
</feature>
<dbReference type="EMBL" id="ML976979">
    <property type="protein sequence ID" value="KAF1962393.1"/>
    <property type="molecule type" value="Genomic_DNA"/>
</dbReference>
<gene>
    <name evidence="2" type="ORF">CC80DRAFT_531291</name>
</gene>
<feature type="compositionally biased region" description="Polar residues" evidence="1">
    <location>
        <begin position="101"/>
        <end position="118"/>
    </location>
</feature>
<feature type="compositionally biased region" description="Polar residues" evidence="1">
    <location>
        <begin position="1192"/>
        <end position="1220"/>
    </location>
</feature>
<feature type="compositionally biased region" description="Acidic residues" evidence="1">
    <location>
        <begin position="776"/>
        <end position="796"/>
    </location>
</feature>
<feature type="region of interest" description="Disordered" evidence="1">
    <location>
        <begin position="635"/>
        <end position="657"/>
    </location>
</feature>
<feature type="compositionally biased region" description="Pro residues" evidence="1">
    <location>
        <begin position="23"/>
        <end position="40"/>
    </location>
</feature>
<dbReference type="OrthoDB" id="3548913at2759"/>
<reference evidence="2" key="1">
    <citation type="journal article" date="2020" name="Stud. Mycol.">
        <title>101 Dothideomycetes genomes: a test case for predicting lifestyles and emergence of pathogens.</title>
        <authorList>
            <person name="Haridas S."/>
            <person name="Albert R."/>
            <person name="Binder M."/>
            <person name="Bloem J."/>
            <person name="Labutti K."/>
            <person name="Salamov A."/>
            <person name="Andreopoulos B."/>
            <person name="Baker S."/>
            <person name="Barry K."/>
            <person name="Bills G."/>
            <person name="Bluhm B."/>
            <person name="Cannon C."/>
            <person name="Castanera R."/>
            <person name="Culley D."/>
            <person name="Daum C."/>
            <person name="Ezra D."/>
            <person name="Gonzalez J."/>
            <person name="Henrissat B."/>
            <person name="Kuo A."/>
            <person name="Liang C."/>
            <person name="Lipzen A."/>
            <person name="Lutzoni F."/>
            <person name="Magnuson J."/>
            <person name="Mondo S."/>
            <person name="Nolan M."/>
            <person name="Ohm R."/>
            <person name="Pangilinan J."/>
            <person name="Park H.-J."/>
            <person name="Ramirez L."/>
            <person name="Alfaro M."/>
            <person name="Sun H."/>
            <person name="Tritt A."/>
            <person name="Yoshinaga Y."/>
            <person name="Zwiers L.-H."/>
            <person name="Turgeon B."/>
            <person name="Goodwin S."/>
            <person name="Spatafora J."/>
            <person name="Crous P."/>
            <person name="Grigoriev I."/>
        </authorList>
    </citation>
    <scope>NUCLEOTIDE SEQUENCE</scope>
    <source>
        <strain evidence="2">CBS 675.92</strain>
    </source>
</reference>
<feature type="region of interest" description="Disordered" evidence="1">
    <location>
        <begin position="883"/>
        <end position="904"/>
    </location>
</feature>
<accession>A0A6A5UB52</accession>
<feature type="region of interest" description="Disordered" evidence="1">
    <location>
        <begin position="1626"/>
        <end position="1649"/>
    </location>
</feature>
<feature type="region of interest" description="Disordered" evidence="1">
    <location>
        <begin position="824"/>
        <end position="868"/>
    </location>
</feature>
<protein>
    <submittedName>
        <fullName evidence="2">Uncharacterized protein</fullName>
    </submittedName>
</protein>
<feature type="region of interest" description="Disordered" evidence="1">
    <location>
        <begin position="766"/>
        <end position="805"/>
    </location>
</feature>
<feature type="compositionally biased region" description="Low complexity" evidence="1">
    <location>
        <begin position="41"/>
        <end position="63"/>
    </location>
</feature>
<keyword evidence="3" id="KW-1185">Reference proteome</keyword>
<feature type="compositionally biased region" description="Basic residues" evidence="1">
    <location>
        <begin position="1337"/>
        <end position="1354"/>
    </location>
</feature>
<feature type="compositionally biased region" description="Basic and acidic residues" evidence="1">
    <location>
        <begin position="1355"/>
        <end position="1369"/>
    </location>
</feature>
<feature type="compositionally biased region" description="Polar residues" evidence="1">
    <location>
        <begin position="1627"/>
        <end position="1643"/>
    </location>
</feature>
<evidence type="ECO:0000313" key="3">
    <source>
        <dbReference type="Proteomes" id="UP000800035"/>
    </source>
</evidence>
<proteinExistence type="predicted"/>